<sequence length="160" mass="18085">MKLTAYVANRVKAITNNTADCQWLYVNTKENPADYISRGVSPHELSGCDMWWHGPRFMHDSKYKFDENIELPAELPESRASAAISSNVGSAARPVTDILQGIHKYSSIQKMAEGHSFQAADGFLAGRQGDCFEPSLRESWSRFRRTYKCKALARETISHR</sequence>
<dbReference type="Proteomes" id="UP000653454">
    <property type="component" value="Unassembled WGS sequence"/>
</dbReference>
<keyword evidence="2" id="KW-1185">Reference proteome</keyword>
<evidence type="ECO:0000313" key="1">
    <source>
        <dbReference type="EMBL" id="CAG9133303.1"/>
    </source>
</evidence>
<dbReference type="PANTHER" id="PTHR22955:SF66">
    <property type="entry name" value="INTEGRASE CATALYTIC DOMAIN-CONTAINING PROTEIN"/>
    <property type="match status" value="1"/>
</dbReference>
<dbReference type="PANTHER" id="PTHR22955">
    <property type="entry name" value="RETROTRANSPOSON"/>
    <property type="match status" value="1"/>
</dbReference>
<accession>A0A8S4FWU3</accession>
<proteinExistence type="predicted"/>
<dbReference type="EMBL" id="CAJHNJ030000059">
    <property type="protein sequence ID" value="CAG9133303.1"/>
    <property type="molecule type" value="Genomic_DNA"/>
</dbReference>
<name>A0A8S4FWU3_PLUXY</name>
<gene>
    <name evidence="1" type="ORF">PLXY2_LOCUS11553</name>
</gene>
<dbReference type="AlphaFoldDB" id="A0A8S4FWU3"/>
<protein>
    <submittedName>
        <fullName evidence="1">(diamondback moth) hypothetical protein</fullName>
    </submittedName>
</protein>
<evidence type="ECO:0000313" key="2">
    <source>
        <dbReference type="Proteomes" id="UP000653454"/>
    </source>
</evidence>
<organism evidence="1 2">
    <name type="scientific">Plutella xylostella</name>
    <name type="common">Diamondback moth</name>
    <name type="synonym">Plutella maculipennis</name>
    <dbReference type="NCBI Taxonomy" id="51655"/>
    <lineage>
        <taxon>Eukaryota</taxon>
        <taxon>Metazoa</taxon>
        <taxon>Ecdysozoa</taxon>
        <taxon>Arthropoda</taxon>
        <taxon>Hexapoda</taxon>
        <taxon>Insecta</taxon>
        <taxon>Pterygota</taxon>
        <taxon>Neoptera</taxon>
        <taxon>Endopterygota</taxon>
        <taxon>Lepidoptera</taxon>
        <taxon>Glossata</taxon>
        <taxon>Ditrysia</taxon>
        <taxon>Yponomeutoidea</taxon>
        <taxon>Plutellidae</taxon>
        <taxon>Plutella</taxon>
    </lineage>
</organism>
<reference evidence="1" key="1">
    <citation type="submission" date="2020-11" db="EMBL/GenBank/DDBJ databases">
        <authorList>
            <person name="Whiteford S."/>
        </authorList>
    </citation>
    <scope>NUCLEOTIDE SEQUENCE</scope>
</reference>
<comment type="caution">
    <text evidence="1">The sequence shown here is derived from an EMBL/GenBank/DDBJ whole genome shotgun (WGS) entry which is preliminary data.</text>
</comment>